<keyword evidence="4" id="KW-0040">ANK repeat</keyword>
<dbReference type="OrthoDB" id="3241983at2759"/>
<feature type="compositionally biased region" description="Low complexity" evidence="6">
    <location>
        <begin position="21"/>
        <end position="32"/>
    </location>
</feature>
<keyword evidence="2" id="KW-0597">Phosphoprotein</keyword>
<keyword evidence="3" id="KW-0677">Repeat</keyword>
<dbReference type="AlphaFoldDB" id="A0A369K1U9"/>
<evidence type="ECO:0000256" key="2">
    <source>
        <dbReference type="ARBA" id="ARBA00022553"/>
    </source>
</evidence>
<evidence type="ECO:0000256" key="6">
    <source>
        <dbReference type="SAM" id="MobiDB-lite"/>
    </source>
</evidence>
<dbReference type="InParanoid" id="A0A369K1U9"/>
<name>A0A369K1U9_HYPMA</name>
<dbReference type="STRING" id="39966.A0A369K1U9"/>
<protein>
    <submittedName>
        <fullName evidence="7">Uncharacterized protein</fullName>
    </submittedName>
</protein>
<dbReference type="GO" id="GO:0043124">
    <property type="term" value="P:negative regulation of canonical NF-kappaB signal transduction"/>
    <property type="evidence" value="ECO:0007669"/>
    <property type="project" value="InterPro"/>
</dbReference>
<sequence length="314" mass="35284">MMNANPSTPSRPFSNPQNFWTSATSNSSPTSSRDFQLKSTSPPFSFNTPSLNSTPPPSSGWASSSSSKGPPPNGFSPLSEPRTLGYFAFPPPGSPSFVANASPPEPPVAQSQNVPSSSAGTDAQQEDLWAARVKRDEELHRQRVAREEAEARRGEEDWVRSGGVLRDAEGRRDEVRTRAVREELRLRDVEARLMRRWERYEREWRRLQAGDGNGRGGEKLRFGDIPWPVDVGEEVVELRHLAVHRVTEFLLEGLKVRGCKVTRRERLRSSLLRWHPDKMTAVLTRVEKEDVEMVRQGVRVVVECLQLLHAGVQG</sequence>
<organism evidence="7 8">
    <name type="scientific">Hypsizygus marmoreus</name>
    <name type="common">White beech mushroom</name>
    <name type="synonym">Agaricus marmoreus</name>
    <dbReference type="NCBI Taxonomy" id="39966"/>
    <lineage>
        <taxon>Eukaryota</taxon>
        <taxon>Fungi</taxon>
        <taxon>Dikarya</taxon>
        <taxon>Basidiomycota</taxon>
        <taxon>Agaricomycotina</taxon>
        <taxon>Agaricomycetes</taxon>
        <taxon>Agaricomycetidae</taxon>
        <taxon>Agaricales</taxon>
        <taxon>Tricholomatineae</taxon>
        <taxon>Lyophyllaceae</taxon>
        <taxon>Hypsizygus</taxon>
    </lineage>
</organism>
<proteinExistence type="predicted"/>
<evidence type="ECO:0000256" key="4">
    <source>
        <dbReference type="ARBA" id="ARBA00023043"/>
    </source>
</evidence>
<feature type="compositionally biased region" description="Polar residues" evidence="6">
    <location>
        <begin position="1"/>
        <end position="20"/>
    </location>
</feature>
<evidence type="ECO:0000313" key="7">
    <source>
        <dbReference type="EMBL" id="RDB27490.1"/>
    </source>
</evidence>
<dbReference type="EMBL" id="LUEZ02000015">
    <property type="protein sequence ID" value="RDB27490.1"/>
    <property type="molecule type" value="Genomic_DNA"/>
</dbReference>
<comment type="subcellular location">
    <subcellularLocation>
        <location evidence="1">Nucleus</location>
    </subcellularLocation>
</comment>
<dbReference type="PANTHER" id="PTHR15263:SF1">
    <property type="entry name" value="NF-KAPPA-B INHIBITOR-LIKE PROTEIN 1"/>
    <property type="match status" value="1"/>
</dbReference>
<accession>A0A369K1U9</accession>
<gene>
    <name evidence="7" type="ORF">Hypma_003843</name>
</gene>
<keyword evidence="8" id="KW-1185">Reference proteome</keyword>
<evidence type="ECO:0000313" key="8">
    <source>
        <dbReference type="Proteomes" id="UP000076154"/>
    </source>
</evidence>
<feature type="region of interest" description="Disordered" evidence="6">
    <location>
        <begin position="1"/>
        <end position="123"/>
    </location>
</feature>
<dbReference type="Proteomes" id="UP000076154">
    <property type="component" value="Unassembled WGS sequence"/>
</dbReference>
<feature type="compositionally biased region" description="Polar residues" evidence="6">
    <location>
        <begin position="109"/>
        <end position="123"/>
    </location>
</feature>
<evidence type="ECO:0000256" key="1">
    <source>
        <dbReference type="ARBA" id="ARBA00004123"/>
    </source>
</evidence>
<feature type="compositionally biased region" description="Low complexity" evidence="6">
    <location>
        <begin position="39"/>
        <end position="68"/>
    </location>
</feature>
<evidence type="ECO:0000256" key="3">
    <source>
        <dbReference type="ARBA" id="ARBA00022737"/>
    </source>
</evidence>
<comment type="caution">
    <text evidence="7">The sequence shown here is derived from an EMBL/GenBank/DDBJ whole genome shotgun (WGS) entry which is preliminary data.</text>
</comment>
<dbReference type="InterPro" id="IPR038753">
    <property type="entry name" value="NFKBIL1"/>
</dbReference>
<evidence type="ECO:0000256" key="5">
    <source>
        <dbReference type="ARBA" id="ARBA00023242"/>
    </source>
</evidence>
<dbReference type="PANTHER" id="PTHR15263">
    <property type="entry name" value="I-KAPPA-B-LIKE PROTEIN IKBL"/>
    <property type="match status" value="1"/>
</dbReference>
<reference evidence="7" key="1">
    <citation type="submission" date="2018-04" db="EMBL/GenBank/DDBJ databases">
        <title>Whole genome sequencing of Hypsizygus marmoreus.</title>
        <authorList>
            <person name="Choi I.-G."/>
            <person name="Min B."/>
            <person name="Kim J.-G."/>
            <person name="Kim S."/>
            <person name="Oh Y.-L."/>
            <person name="Kong W.-S."/>
            <person name="Park H."/>
            <person name="Jeong J."/>
            <person name="Song E.-S."/>
        </authorList>
    </citation>
    <scope>NUCLEOTIDE SEQUENCE [LARGE SCALE GENOMIC DNA]</scope>
    <source>
        <strain evidence="7">51987-8</strain>
    </source>
</reference>
<dbReference type="GO" id="GO:0005634">
    <property type="term" value="C:nucleus"/>
    <property type="evidence" value="ECO:0007669"/>
    <property type="project" value="UniProtKB-SubCell"/>
</dbReference>
<keyword evidence="5" id="KW-0539">Nucleus</keyword>